<proteinExistence type="inferred from homology"/>
<dbReference type="GO" id="GO:0003677">
    <property type="term" value="F:DNA binding"/>
    <property type="evidence" value="ECO:0007669"/>
    <property type="project" value="InterPro"/>
</dbReference>
<dbReference type="PANTHER" id="PTHR33677:SF3">
    <property type="entry name" value="COPPER-SENSING TRANSCRIPTIONAL REPRESSOR RICR"/>
    <property type="match status" value="1"/>
</dbReference>
<dbReference type="CDD" id="cd10148">
    <property type="entry name" value="CsoR-like_DUF156"/>
    <property type="match status" value="1"/>
</dbReference>
<keyword evidence="2" id="KW-0186">Copper</keyword>
<dbReference type="PANTHER" id="PTHR33677">
    <property type="entry name" value="TRANSCRIPTIONAL REPRESSOR FRMR-RELATED"/>
    <property type="match status" value="1"/>
</dbReference>
<dbReference type="InterPro" id="IPR003735">
    <property type="entry name" value="Metal_Tscrpt_repr"/>
</dbReference>
<comment type="similarity">
    <text evidence="1">Belongs to the CsoR family.</text>
</comment>
<sequence length="240" mass="25253">MALMHSECGYLGFVLIPGPWAGRMGGIGGVGYRVATPESVRPGTGWQGMAMTWQCGGAPRVPVSGDACAGGVRPSVDGPDGHTLWGYLPERLPIPPGGINLTSVSEATKAPGATDLSLAADLGSKPTPTATVDDAHGDCGCDGECNHHHGYLDNKENYLKRLRRIEGQVRGLQKMVLDEKYCIDILTQISATSKALQSVALAMLDEHMSTCVVRAAREGGDEAEIKLAEASDAIARLVRS</sequence>
<gene>
    <name evidence="3" type="ORF">PFR_JS10_1994</name>
</gene>
<dbReference type="EMBL" id="LT576035">
    <property type="protein sequence ID" value="SBN39637.1"/>
    <property type="molecule type" value="Genomic_DNA"/>
</dbReference>
<dbReference type="GO" id="GO:0045892">
    <property type="term" value="P:negative regulation of DNA-templated transcription"/>
    <property type="evidence" value="ECO:0007669"/>
    <property type="project" value="UniProtKB-ARBA"/>
</dbReference>
<dbReference type="GO" id="GO:0046872">
    <property type="term" value="F:metal ion binding"/>
    <property type="evidence" value="ECO:0007669"/>
    <property type="project" value="InterPro"/>
</dbReference>
<evidence type="ECO:0000256" key="2">
    <source>
        <dbReference type="ARBA" id="ARBA00023008"/>
    </source>
</evidence>
<evidence type="ECO:0000313" key="3">
    <source>
        <dbReference type="EMBL" id="SBN39637.1"/>
    </source>
</evidence>
<dbReference type="Pfam" id="PF02583">
    <property type="entry name" value="Trns_repr_metal"/>
    <property type="match status" value="1"/>
</dbReference>
<accession>A0A2C7ASK2</accession>
<protein>
    <recommendedName>
        <fullName evidence="4">Copper-sensing transcriptional repressor CsoR</fullName>
    </recommendedName>
</protein>
<evidence type="ECO:0000256" key="1">
    <source>
        <dbReference type="ARBA" id="ARBA00005428"/>
    </source>
</evidence>
<evidence type="ECO:0008006" key="4">
    <source>
        <dbReference type="Google" id="ProtNLM"/>
    </source>
</evidence>
<organism evidence="3">
    <name type="scientific">Propionibacterium freudenreichii</name>
    <dbReference type="NCBI Taxonomy" id="1744"/>
    <lineage>
        <taxon>Bacteria</taxon>
        <taxon>Bacillati</taxon>
        <taxon>Actinomycetota</taxon>
        <taxon>Actinomycetes</taxon>
        <taxon>Propionibacteriales</taxon>
        <taxon>Propionibacteriaceae</taxon>
        <taxon>Propionibacterium</taxon>
    </lineage>
</organism>
<dbReference type="InterPro" id="IPR038390">
    <property type="entry name" value="Metal_Tscrpt_repr_sf"/>
</dbReference>
<dbReference type="AlphaFoldDB" id="A0A2C7ASK2"/>
<reference evidence="3" key="1">
    <citation type="submission" date="2016-05" db="EMBL/GenBank/DDBJ databases">
        <authorList>
            <person name="Lavstsen T."/>
            <person name="Jespersen J.S."/>
        </authorList>
    </citation>
    <scope>NUCLEOTIDE SEQUENCE</scope>
    <source>
        <strain evidence="3">PFRJS10</strain>
    </source>
</reference>
<name>A0A2C7ASK2_9ACTN</name>
<dbReference type="Gene3D" id="1.20.58.1000">
    <property type="entry name" value="Metal-sensitive repressor, helix protomer"/>
    <property type="match status" value="1"/>
</dbReference>